<organism evidence="1 2">
    <name type="scientific">Gigaspora margarita</name>
    <dbReference type="NCBI Taxonomy" id="4874"/>
    <lineage>
        <taxon>Eukaryota</taxon>
        <taxon>Fungi</taxon>
        <taxon>Fungi incertae sedis</taxon>
        <taxon>Mucoromycota</taxon>
        <taxon>Glomeromycotina</taxon>
        <taxon>Glomeromycetes</taxon>
        <taxon>Diversisporales</taxon>
        <taxon>Gigasporaceae</taxon>
        <taxon>Gigaspora</taxon>
    </lineage>
</organism>
<gene>
    <name evidence="1" type="ORF">F8M41_026234</name>
</gene>
<evidence type="ECO:0000313" key="2">
    <source>
        <dbReference type="Proteomes" id="UP000439903"/>
    </source>
</evidence>
<sequence length="306" mass="35438">MMSNSNQLINDDFKSDFFTTSDALSSTLDTISSSDQSMVMREIELQKAKTECAQSIVEDNRINFQLLSGEYGLYFKNFTEILLFTKHMITTKAYEGFNGELWLSEITYLIDLFNVIEPVKVWLKDIPELPNYQFYVIEILYSHRGQWKIRDCKLRHLHPIEYTQISASAPYNVPTFKIMLDIYYNNFSTFHNVYYSLGGIYLQFCNKPLRLRQKLKNHIVLDFVPFGEEFDDVIKPIINKIKILEKGTLFNIAGQDIWVIAALGVITANLSQSNDLANTKHHNANQGCRSCWHLRSNCVILLLTLS</sequence>
<accession>A0A8H3XH61</accession>
<keyword evidence="2" id="KW-1185">Reference proteome</keyword>
<dbReference type="Proteomes" id="UP000439903">
    <property type="component" value="Unassembled WGS sequence"/>
</dbReference>
<comment type="caution">
    <text evidence="1">The sequence shown here is derived from an EMBL/GenBank/DDBJ whole genome shotgun (WGS) entry which is preliminary data.</text>
</comment>
<dbReference type="OrthoDB" id="2425851at2759"/>
<protein>
    <submittedName>
        <fullName evidence="1">Uncharacterized protein</fullName>
    </submittedName>
</protein>
<dbReference type="EMBL" id="WTPW01000970">
    <property type="protein sequence ID" value="KAF0465700.1"/>
    <property type="molecule type" value="Genomic_DNA"/>
</dbReference>
<evidence type="ECO:0000313" key="1">
    <source>
        <dbReference type="EMBL" id="KAF0465700.1"/>
    </source>
</evidence>
<name>A0A8H3XH61_GIGMA</name>
<reference evidence="1 2" key="1">
    <citation type="journal article" date="2019" name="Environ. Microbiol.">
        <title>At the nexus of three kingdoms: the genome of the mycorrhizal fungus Gigaspora margarita provides insights into plant, endobacterial and fungal interactions.</title>
        <authorList>
            <person name="Venice F."/>
            <person name="Ghignone S."/>
            <person name="Salvioli di Fossalunga A."/>
            <person name="Amselem J."/>
            <person name="Novero M."/>
            <person name="Xianan X."/>
            <person name="Sedzielewska Toro K."/>
            <person name="Morin E."/>
            <person name="Lipzen A."/>
            <person name="Grigoriev I.V."/>
            <person name="Henrissat B."/>
            <person name="Martin F.M."/>
            <person name="Bonfante P."/>
        </authorList>
    </citation>
    <scope>NUCLEOTIDE SEQUENCE [LARGE SCALE GENOMIC DNA]</scope>
    <source>
        <strain evidence="1 2">BEG34</strain>
    </source>
</reference>
<proteinExistence type="predicted"/>
<dbReference type="AlphaFoldDB" id="A0A8H3XH61"/>